<keyword evidence="1" id="KW-0812">Transmembrane</keyword>
<accession>A0A165TD06</accession>
<proteinExistence type="predicted"/>
<feature type="transmembrane region" description="Helical" evidence="1">
    <location>
        <begin position="27"/>
        <end position="46"/>
    </location>
</feature>
<protein>
    <submittedName>
        <fullName evidence="2">Uncharacterized protein</fullName>
    </submittedName>
</protein>
<dbReference type="EMBL" id="KV429037">
    <property type="protein sequence ID" value="KZT73259.1"/>
    <property type="molecule type" value="Genomic_DNA"/>
</dbReference>
<evidence type="ECO:0000313" key="2">
    <source>
        <dbReference type="EMBL" id="KZT73259.1"/>
    </source>
</evidence>
<evidence type="ECO:0000313" key="3">
    <source>
        <dbReference type="Proteomes" id="UP000076727"/>
    </source>
</evidence>
<keyword evidence="3" id="KW-1185">Reference proteome</keyword>
<evidence type="ECO:0000256" key="1">
    <source>
        <dbReference type="SAM" id="Phobius"/>
    </source>
</evidence>
<dbReference type="AlphaFoldDB" id="A0A165TD06"/>
<keyword evidence="1" id="KW-1133">Transmembrane helix</keyword>
<keyword evidence="1" id="KW-0472">Membrane</keyword>
<organism evidence="2 3">
    <name type="scientific">Daedalea quercina L-15889</name>
    <dbReference type="NCBI Taxonomy" id="1314783"/>
    <lineage>
        <taxon>Eukaryota</taxon>
        <taxon>Fungi</taxon>
        <taxon>Dikarya</taxon>
        <taxon>Basidiomycota</taxon>
        <taxon>Agaricomycotina</taxon>
        <taxon>Agaricomycetes</taxon>
        <taxon>Polyporales</taxon>
        <taxon>Fomitopsis</taxon>
    </lineage>
</organism>
<reference evidence="2 3" key="1">
    <citation type="journal article" date="2016" name="Mol. Biol. Evol.">
        <title>Comparative Genomics of Early-Diverging Mushroom-Forming Fungi Provides Insights into the Origins of Lignocellulose Decay Capabilities.</title>
        <authorList>
            <person name="Nagy L.G."/>
            <person name="Riley R."/>
            <person name="Tritt A."/>
            <person name="Adam C."/>
            <person name="Daum C."/>
            <person name="Floudas D."/>
            <person name="Sun H."/>
            <person name="Yadav J.S."/>
            <person name="Pangilinan J."/>
            <person name="Larsson K.H."/>
            <person name="Matsuura K."/>
            <person name="Barry K."/>
            <person name="Labutti K."/>
            <person name="Kuo R."/>
            <person name="Ohm R.A."/>
            <person name="Bhattacharya S.S."/>
            <person name="Shirouzu T."/>
            <person name="Yoshinaga Y."/>
            <person name="Martin F.M."/>
            <person name="Grigoriev I.V."/>
            <person name="Hibbett D.S."/>
        </authorList>
    </citation>
    <scope>NUCLEOTIDE SEQUENCE [LARGE SCALE GENOMIC DNA]</scope>
    <source>
        <strain evidence="2 3">L-15889</strain>
    </source>
</reference>
<dbReference type="Proteomes" id="UP000076727">
    <property type="component" value="Unassembled WGS sequence"/>
</dbReference>
<name>A0A165TD06_9APHY</name>
<sequence>MATAESSVSLIYREEVLPLARRTMTALGLRVLAMLPWKLWAIVAILPYSSRLSLRLTGALERFNLRAGHDMPSVSDYLWMITEDSIDEAQFVARAARTTSRFVEHLEH</sequence>
<gene>
    <name evidence="2" type="ORF">DAEQUDRAFT_762191</name>
</gene>